<dbReference type="RefSeq" id="XP_027355254.1">
    <property type="nucleotide sequence ID" value="XM_027499453.1"/>
</dbReference>
<evidence type="ECO:0000313" key="23">
    <source>
        <dbReference type="Proteomes" id="UP000694853"/>
    </source>
</evidence>
<dbReference type="Pfam" id="PF01453">
    <property type="entry name" value="B_lectin"/>
    <property type="match status" value="1"/>
</dbReference>
<keyword evidence="2" id="KW-1003">Cell membrane</keyword>
<evidence type="ECO:0000259" key="21">
    <source>
        <dbReference type="PROSITE" id="PS50927"/>
    </source>
</evidence>
<evidence type="ECO:0000256" key="18">
    <source>
        <dbReference type="SAM" id="SignalP"/>
    </source>
</evidence>
<dbReference type="PANTHER" id="PTHR27002">
    <property type="entry name" value="RECEPTOR-LIKE SERINE/THREONINE-PROTEIN KINASE SD1-8"/>
    <property type="match status" value="1"/>
</dbReference>
<dbReference type="SMART" id="SM00220">
    <property type="entry name" value="S_TKc"/>
    <property type="match status" value="1"/>
</dbReference>
<dbReference type="Gene3D" id="3.30.200.20">
    <property type="entry name" value="Phosphorylase Kinase, domain 1"/>
    <property type="match status" value="1"/>
</dbReference>
<feature type="domain" description="Bulb-type lectin" evidence="21">
    <location>
        <begin position="21"/>
        <end position="142"/>
    </location>
</feature>
<evidence type="ECO:0000256" key="13">
    <source>
        <dbReference type="ARBA" id="ARBA00047899"/>
    </source>
</evidence>
<evidence type="ECO:0000256" key="14">
    <source>
        <dbReference type="ARBA" id="ARBA00048679"/>
    </source>
</evidence>
<gene>
    <name evidence="24" type="primary">LOC113865087</name>
</gene>
<dbReference type="SUPFAM" id="SSF51110">
    <property type="entry name" value="alpha-D-mannose-specific plant lectins"/>
    <property type="match status" value="1"/>
</dbReference>
<dbReference type="Gene3D" id="2.90.10.10">
    <property type="entry name" value="Bulb-type lectin domain"/>
    <property type="match status" value="1"/>
</dbReference>
<reference evidence="23" key="1">
    <citation type="journal article" date="2019" name="Toxins">
        <title>Detection of Abrin-Like and Prepropulchellin-Like Toxin Genes and Transcripts Using Whole Genome Sequencing and Full-Length Transcript Sequencing of Abrus precatorius.</title>
        <authorList>
            <person name="Hovde B.T."/>
            <person name="Daligault H.E."/>
            <person name="Hanschen E.R."/>
            <person name="Kunde Y.A."/>
            <person name="Johnson M.B."/>
            <person name="Starkenburg S.R."/>
            <person name="Johnson S.L."/>
        </authorList>
    </citation>
    <scope>NUCLEOTIDE SEQUENCE [LARGE SCALE GENOMIC DNA]</scope>
</reference>
<dbReference type="KEGG" id="aprc:113865087"/>
<evidence type="ECO:0000313" key="24">
    <source>
        <dbReference type="RefSeq" id="XP_027355254.1"/>
    </source>
</evidence>
<sequence>MATLTIILIVAKLCFCFSAATDTITQFQSLLNNMTLVSKDGTFELGLFSPGSSTNSYIGIWYKSVPLKTVVWVANGNYPTKDNSSKLSISREGNLVLLSQNNTIIWSTNATTKVVNVVAQLLDTGNFVLRDEKDNNPQNYLWQSFDYPSDSLLPGMKLGWDFKTGRNRRLIAWKNWDDPSPGDFIWGLVPTNNPESVMWNGTKVFYRSGPFDGIQFSGNPSLDYNALVNYTYVANNDELCFSYTINDKSLISRIVINQSSHVRQRVTWSNNTGTWRVSSTLPIDYCDHYNLCGPFGICYVGDSPLCKCLNGFKPKSQQNWIEMDWSQGCVHNETWVCREKNKDGFVKFSNVKTPDTTRSWVNKSMTLEECKEKCLENCSCTAYANSDIRGQGSGCAIWFGDLLDIRQISDAGQDLYVRTAVSEIDSSMRKAVLIASTVSSFVVMLIISTFIYWRNKGKIKVTKKKNDENKEDFELPLLDLTSIEHATDHFSDSNKLGEGGFGPVYRGILQDGQEIAVKRLSQTSGQGLKEFKNEVILCAKLQHRNLVKVVGCCIQEDEKLLIYEFMANKSLDFFLFDSSQSKLLDWSKRLNIINGIARGMLYLHQDSRLRIIHRDLKASNILLDNELNPKISDFGLARMCGGDQIEGNTTRVIGTYGYMAPEYAFDGIFSLKSDVFSFGVLLLEIVSGKKNGRFFYPNQYTNLIGHAWSLWKEGIPTQLIDANLQDSYNLSEALRCIHIALLCVQHHPNDRPNMASVVVLLSNENILPPPKDPTYLIDEFSIGWKSCSTTQMAFSISESLPQP</sequence>
<dbReference type="GeneID" id="113865087"/>
<keyword evidence="4" id="KW-0597">Phosphoprotein</keyword>
<evidence type="ECO:0000256" key="10">
    <source>
        <dbReference type="ARBA" id="ARBA00023157"/>
    </source>
</evidence>
<dbReference type="InterPro" id="IPR024171">
    <property type="entry name" value="SRK-like_kinase"/>
</dbReference>
<dbReference type="InterPro" id="IPR001245">
    <property type="entry name" value="Ser-Thr/Tyr_kinase_cat_dom"/>
</dbReference>
<evidence type="ECO:0000256" key="8">
    <source>
        <dbReference type="ARBA" id="ARBA00022777"/>
    </source>
</evidence>
<feature type="domain" description="Apple" evidence="22">
    <location>
        <begin position="337"/>
        <end position="420"/>
    </location>
</feature>
<comment type="catalytic activity">
    <reaction evidence="14 15">
        <text>L-seryl-[protein] + ATP = O-phospho-L-seryl-[protein] + ADP + H(+)</text>
        <dbReference type="Rhea" id="RHEA:17989"/>
        <dbReference type="Rhea" id="RHEA-COMP:9863"/>
        <dbReference type="Rhea" id="RHEA-COMP:11604"/>
        <dbReference type="ChEBI" id="CHEBI:15378"/>
        <dbReference type="ChEBI" id="CHEBI:29999"/>
        <dbReference type="ChEBI" id="CHEBI:30616"/>
        <dbReference type="ChEBI" id="CHEBI:83421"/>
        <dbReference type="ChEBI" id="CHEBI:456216"/>
        <dbReference type="EC" id="2.7.11.1"/>
    </reaction>
</comment>
<keyword evidence="11" id="KW-0675">Receptor</keyword>
<evidence type="ECO:0000259" key="22">
    <source>
        <dbReference type="PROSITE" id="PS50948"/>
    </source>
</evidence>
<dbReference type="PROSITE" id="PS50927">
    <property type="entry name" value="BULB_LECTIN"/>
    <property type="match status" value="1"/>
</dbReference>
<dbReference type="InterPro" id="IPR001480">
    <property type="entry name" value="Bulb-type_lectin_dom"/>
</dbReference>
<dbReference type="PANTHER" id="PTHR27002:SF932">
    <property type="entry name" value="RECEPTOR-LIKE SERINE_THREONINE-PROTEIN KINASE"/>
    <property type="match status" value="1"/>
</dbReference>
<comment type="caution">
    <text evidence="16">Lacks conserved residue(s) required for the propagation of feature annotation.</text>
</comment>
<dbReference type="Pfam" id="PF08276">
    <property type="entry name" value="PAN_2"/>
    <property type="match status" value="1"/>
</dbReference>
<dbReference type="InterPro" id="IPR036426">
    <property type="entry name" value="Bulb-type_lectin_dom_sf"/>
</dbReference>
<dbReference type="GO" id="GO:0005524">
    <property type="term" value="F:ATP binding"/>
    <property type="evidence" value="ECO:0007669"/>
    <property type="project" value="UniProtKB-KW"/>
</dbReference>
<dbReference type="CDD" id="cd01098">
    <property type="entry name" value="PAN_AP_plant"/>
    <property type="match status" value="1"/>
</dbReference>
<name>A0A8B8LKA5_ABRPR</name>
<evidence type="ECO:0000256" key="3">
    <source>
        <dbReference type="ARBA" id="ARBA00022527"/>
    </source>
</evidence>
<dbReference type="PROSITE" id="PS50026">
    <property type="entry name" value="EGF_3"/>
    <property type="match status" value="1"/>
</dbReference>
<dbReference type="OrthoDB" id="785331at2759"/>
<accession>A0A8B8LKA5</accession>
<evidence type="ECO:0000256" key="2">
    <source>
        <dbReference type="ARBA" id="ARBA00022475"/>
    </source>
</evidence>
<reference evidence="24" key="2">
    <citation type="submission" date="2025-08" db="UniProtKB">
        <authorList>
            <consortium name="RefSeq"/>
        </authorList>
    </citation>
    <scope>IDENTIFICATION</scope>
    <source>
        <tissue evidence="24">Young leaves</tissue>
    </source>
</reference>
<dbReference type="InterPro" id="IPR008271">
    <property type="entry name" value="Ser/Thr_kinase_AS"/>
</dbReference>
<evidence type="ECO:0000256" key="7">
    <source>
        <dbReference type="ARBA" id="ARBA00022741"/>
    </source>
</evidence>
<keyword evidence="17" id="KW-0472">Membrane</keyword>
<organism evidence="23 24">
    <name type="scientific">Abrus precatorius</name>
    <name type="common">Indian licorice</name>
    <name type="synonym">Glycine abrus</name>
    <dbReference type="NCBI Taxonomy" id="3816"/>
    <lineage>
        <taxon>Eukaryota</taxon>
        <taxon>Viridiplantae</taxon>
        <taxon>Streptophyta</taxon>
        <taxon>Embryophyta</taxon>
        <taxon>Tracheophyta</taxon>
        <taxon>Spermatophyta</taxon>
        <taxon>Magnoliopsida</taxon>
        <taxon>eudicotyledons</taxon>
        <taxon>Gunneridae</taxon>
        <taxon>Pentapetalae</taxon>
        <taxon>rosids</taxon>
        <taxon>fabids</taxon>
        <taxon>Fabales</taxon>
        <taxon>Fabaceae</taxon>
        <taxon>Papilionoideae</taxon>
        <taxon>50 kb inversion clade</taxon>
        <taxon>NPAAA clade</taxon>
        <taxon>indigoferoid/millettioid clade</taxon>
        <taxon>Abreae</taxon>
        <taxon>Abrus</taxon>
    </lineage>
</organism>
<keyword evidence="9 15" id="KW-0067">ATP-binding</keyword>
<keyword evidence="8 15" id="KW-0418">Kinase</keyword>
<keyword evidence="5 15" id="KW-0808">Transferase</keyword>
<dbReference type="CDD" id="cd14066">
    <property type="entry name" value="STKc_IRAK"/>
    <property type="match status" value="1"/>
</dbReference>
<feature type="chain" id="PRO_5034629305" description="Receptor-like serine/threonine-protein kinase" evidence="18">
    <location>
        <begin position="17"/>
        <end position="803"/>
    </location>
</feature>
<dbReference type="Gene3D" id="1.10.510.10">
    <property type="entry name" value="Transferase(Phosphotransferase) domain 1"/>
    <property type="match status" value="1"/>
</dbReference>
<dbReference type="Gene3D" id="3.50.4.10">
    <property type="entry name" value="Hepatocyte Growth Factor"/>
    <property type="match status" value="1"/>
</dbReference>
<dbReference type="InterPro" id="IPR011009">
    <property type="entry name" value="Kinase-like_dom_sf"/>
</dbReference>
<feature type="domain" description="EGF-like" evidence="20">
    <location>
        <begin position="282"/>
        <end position="318"/>
    </location>
</feature>
<evidence type="ECO:0000256" key="16">
    <source>
        <dbReference type="PROSITE-ProRule" id="PRU00076"/>
    </source>
</evidence>
<dbReference type="SUPFAM" id="SSF56112">
    <property type="entry name" value="Protein kinase-like (PK-like)"/>
    <property type="match status" value="1"/>
</dbReference>
<dbReference type="SMART" id="SM00473">
    <property type="entry name" value="PAN_AP"/>
    <property type="match status" value="1"/>
</dbReference>
<keyword evidence="17" id="KW-1133">Transmembrane helix</keyword>
<dbReference type="Pfam" id="PF00954">
    <property type="entry name" value="S_locus_glycop"/>
    <property type="match status" value="1"/>
</dbReference>
<dbReference type="SMART" id="SM00108">
    <property type="entry name" value="B_lectin"/>
    <property type="match status" value="1"/>
</dbReference>
<feature type="signal peptide" evidence="18">
    <location>
        <begin position="1"/>
        <end position="16"/>
    </location>
</feature>
<dbReference type="PROSITE" id="PS50011">
    <property type="entry name" value="PROTEIN_KINASE_DOM"/>
    <property type="match status" value="1"/>
</dbReference>
<dbReference type="FunFam" id="3.50.4.10:FF:000002">
    <property type="entry name" value="G-type lectin S-receptor-like serine/threonine-protein kinase"/>
    <property type="match status" value="1"/>
</dbReference>
<proteinExistence type="inferred from homology"/>
<dbReference type="EC" id="2.7.11.1" evidence="15"/>
<evidence type="ECO:0000256" key="15">
    <source>
        <dbReference type="PIRNR" id="PIRNR000641"/>
    </source>
</evidence>
<dbReference type="AlphaFoldDB" id="A0A8B8LKA5"/>
<evidence type="ECO:0000256" key="11">
    <source>
        <dbReference type="ARBA" id="ARBA00023170"/>
    </source>
</evidence>
<dbReference type="InterPro" id="IPR000719">
    <property type="entry name" value="Prot_kinase_dom"/>
</dbReference>
<keyword evidence="17" id="KW-0812">Transmembrane</keyword>
<dbReference type="InterPro" id="IPR003609">
    <property type="entry name" value="Pan_app"/>
</dbReference>
<dbReference type="FunFam" id="3.30.200.20:FF:000195">
    <property type="entry name" value="G-type lectin S-receptor-like serine/threonine-protein kinase"/>
    <property type="match status" value="1"/>
</dbReference>
<comment type="similarity">
    <text evidence="15">Belongs to the protein kinase superfamily. Ser/Thr protein kinase family.</text>
</comment>
<protein>
    <recommendedName>
        <fullName evidence="15">Receptor-like serine/threonine-protein kinase</fullName>
        <ecNumber evidence="15">2.7.11.1</ecNumber>
    </recommendedName>
</protein>
<dbReference type="FunFam" id="2.90.10.10:FF:000001">
    <property type="entry name" value="G-type lectin S-receptor-like serine/threonine-protein kinase"/>
    <property type="match status" value="1"/>
</dbReference>
<comment type="subcellular location">
    <subcellularLocation>
        <location evidence="1">Cell membrane</location>
        <topology evidence="1">Single-pass type I membrane protein</topology>
    </subcellularLocation>
</comment>
<keyword evidence="6 18" id="KW-0732">Signal</keyword>
<keyword evidence="7 15" id="KW-0547">Nucleotide-binding</keyword>
<keyword evidence="23" id="KW-1185">Reference proteome</keyword>
<dbReference type="GO" id="GO:0005886">
    <property type="term" value="C:plasma membrane"/>
    <property type="evidence" value="ECO:0007669"/>
    <property type="project" value="UniProtKB-SubCell"/>
</dbReference>
<dbReference type="GO" id="GO:0048544">
    <property type="term" value="P:recognition of pollen"/>
    <property type="evidence" value="ECO:0007669"/>
    <property type="project" value="InterPro"/>
</dbReference>
<feature type="domain" description="Protein kinase" evidence="19">
    <location>
        <begin position="490"/>
        <end position="766"/>
    </location>
</feature>
<evidence type="ECO:0000256" key="1">
    <source>
        <dbReference type="ARBA" id="ARBA00004251"/>
    </source>
</evidence>
<comment type="catalytic activity">
    <reaction evidence="13 15">
        <text>L-threonyl-[protein] + ATP = O-phospho-L-threonyl-[protein] + ADP + H(+)</text>
        <dbReference type="Rhea" id="RHEA:46608"/>
        <dbReference type="Rhea" id="RHEA-COMP:11060"/>
        <dbReference type="Rhea" id="RHEA-COMP:11605"/>
        <dbReference type="ChEBI" id="CHEBI:15378"/>
        <dbReference type="ChEBI" id="CHEBI:30013"/>
        <dbReference type="ChEBI" id="CHEBI:30616"/>
        <dbReference type="ChEBI" id="CHEBI:61977"/>
        <dbReference type="ChEBI" id="CHEBI:456216"/>
        <dbReference type="EC" id="2.7.11.1"/>
    </reaction>
</comment>
<keyword evidence="12" id="KW-0325">Glycoprotein</keyword>
<evidence type="ECO:0000256" key="17">
    <source>
        <dbReference type="SAM" id="Phobius"/>
    </source>
</evidence>
<evidence type="ECO:0000256" key="6">
    <source>
        <dbReference type="ARBA" id="ARBA00022729"/>
    </source>
</evidence>
<keyword evidence="3 15" id="KW-0723">Serine/threonine-protein kinase</keyword>
<dbReference type="InterPro" id="IPR000742">
    <property type="entry name" value="EGF"/>
</dbReference>
<dbReference type="GO" id="GO:0004674">
    <property type="term" value="F:protein serine/threonine kinase activity"/>
    <property type="evidence" value="ECO:0007669"/>
    <property type="project" value="UniProtKB-KW"/>
</dbReference>
<dbReference type="PIRSF" id="PIRSF000641">
    <property type="entry name" value="SRK"/>
    <property type="match status" value="1"/>
</dbReference>
<dbReference type="Proteomes" id="UP000694853">
    <property type="component" value="Unplaced"/>
</dbReference>
<dbReference type="CDD" id="cd00028">
    <property type="entry name" value="B_lectin"/>
    <property type="match status" value="1"/>
</dbReference>
<evidence type="ECO:0000256" key="5">
    <source>
        <dbReference type="ARBA" id="ARBA00022679"/>
    </source>
</evidence>
<dbReference type="PROSITE" id="PS50948">
    <property type="entry name" value="PAN"/>
    <property type="match status" value="1"/>
</dbReference>
<evidence type="ECO:0000256" key="9">
    <source>
        <dbReference type="ARBA" id="ARBA00022840"/>
    </source>
</evidence>
<evidence type="ECO:0000259" key="19">
    <source>
        <dbReference type="PROSITE" id="PS50011"/>
    </source>
</evidence>
<dbReference type="PROSITE" id="PS00108">
    <property type="entry name" value="PROTEIN_KINASE_ST"/>
    <property type="match status" value="1"/>
</dbReference>
<dbReference type="FunFam" id="1.10.510.10:FF:000060">
    <property type="entry name" value="G-type lectin S-receptor-like serine/threonine-protein kinase"/>
    <property type="match status" value="1"/>
</dbReference>
<dbReference type="Pfam" id="PF07714">
    <property type="entry name" value="PK_Tyr_Ser-Thr"/>
    <property type="match status" value="1"/>
</dbReference>
<keyword evidence="10" id="KW-1015">Disulfide bond</keyword>
<evidence type="ECO:0000256" key="4">
    <source>
        <dbReference type="ARBA" id="ARBA00022553"/>
    </source>
</evidence>
<keyword evidence="16" id="KW-0245">EGF-like domain</keyword>
<feature type="transmembrane region" description="Helical" evidence="17">
    <location>
        <begin position="431"/>
        <end position="453"/>
    </location>
</feature>
<dbReference type="InterPro" id="IPR000858">
    <property type="entry name" value="S_locus_glycoprot_dom"/>
</dbReference>
<evidence type="ECO:0000259" key="20">
    <source>
        <dbReference type="PROSITE" id="PS50026"/>
    </source>
</evidence>
<evidence type="ECO:0000256" key="12">
    <source>
        <dbReference type="ARBA" id="ARBA00023180"/>
    </source>
</evidence>